<reference evidence="1" key="1">
    <citation type="submission" date="2013-08" db="EMBL/GenBank/DDBJ databases">
        <authorList>
            <person name="Mendez C."/>
            <person name="Richter M."/>
            <person name="Ferrer M."/>
            <person name="Sanchez J."/>
        </authorList>
    </citation>
    <scope>NUCLEOTIDE SEQUENCE</scope>
</reference>
<evidence type="ECO:0000313" key="1">
    <source>
        <dbReference type="EMBL" id="EQD77077.1"/>
    </source>
</evidence>
<organism evidence="1">
    <name type="scientific">mine drainage metagenome</name>
    <dbReference type="NCBI Taxonomy" id="410659"/>
    <lineage>
        <taxon>unclassified sequences</taxon>
        <taxon>metagenomes</taxon>
        <taxon>ecological metagenomes</taxon>
    </lineage>
</organism>
<name>T1C504_9ZZZZ</name>
<protein>
    <submittedName>
        <fullName evidence="1">Translin family protein</fullName>
    </submittedName>
</protein>
<gene>
    <name evidence="1" type="ORF">B1A_03126</name>
</gene>
<sequence>MIQLHGGAASASDLRMLREETRSLALYLDRGARVDASLARDAFQEASEALLLAAIVGGRRLPSPAEVGVDVESYLLGLGDVVGEVRRLALDR</sequence>
<proteinExistence type="predicted"/>
<dbReference type="InterPro" id="IPR036081">
    <property type="entry name" value="Translin_sf"/>
</dbReference>
<dbReference type="SUPFAM" id="SSF74784">
    <property type="entry name" value="Translin"/>
    <property type="match status" value="1"/>
</dbReference>
<dbReference type="Gene3D" id="1.20.58.2140">
    <property type="match status" value="1"/>
</dbReference>
<comment type="caution">
    <text evidence="1">The sequence shown here is derived from an EMBL/GenBank/DDBJ whole genome shotgun (WGS) entry which is preliminary data.</text>
</comment>
<accession>T1C504</accession>
<dbReference type="AlphaFoldDB" id="T1C504"/>
<reference evidence="1" key="2">
    <citation type="journal article" date="2014" name="ISME J.">
        <title>Microbial stratification in low pH oxic and suboxic macroscopic growths along an acid mine drainage.</title>
        <authorList>
            <person name="Mendez-Garcia C."/>
            <person name="Mesa V."/>
            <person name="Sprenger R.R."/>
            <person name="Richter M."/>
            <person name="Diez M.S."/>
            <person name="Solano J."/>
            <person name="Bargiela R."/>
            <person name="Golyshina O.V."/>
            <person name="Manteca A."/>
            <person name="Ramos J.L."/>
            <person name="Gallego J.R."/>
            <person name="Llorente I."/>
            <person name="Martins Dos Santos V.A."/>
            <person name="Jensen O.N."/>
            <person name="Pelaez A.I."/>
            <person name="Sanchez J."/>
            <person name="Ferrer M."/>
        </authorList>
    </citation>
    <scope>NUCLEOTIDE SEQUENCE</scope>
</reference>
<dbReference type="EMBL" id="AUZX01002302">
    <property type="protein sequence ID" value="EQD77077.1"/>
    <property type="molecule type" value="Genomic_DNA"/>
</dbReference>
<dbReference type="GO" id="GO:0043565">
    <property type="term" value="F:sequence-specific DNA binding"/>
    <property type="evidence" value="ECO:0007669"/>
    <property type="project" value="InterPro"/>
</dbReference>
<feature type="non-terminal residue" evidence="1">
    <location>
        <position position="92"/>
    </location>
</feature>